<accession>A0A8H4SQ38</accession>
<reference evidence="10" key="2">
    <citation type="submission" date="2020-05" db="EMBL/GenBank/DDBJ databases">
        <authorList>
            <person name="Kim H.-S."/>
            <person name="Proctor R.H."/>
            <person name="Brown D.W."/>
        </authorList>
    </citation>
    <scope>NUCLEOTIDE SEQUENCE</scope>
    <source>
        <strain evidence="10">NRRL 45417</strain>
    </source>
</reference>
<evidence type="ECO:0000256" key="5">
    <source>
        <dbReference type="ARBA" id="ARBA00022989"/>
    </source>
</evidence>
<evidence type="ECO:0000256" key="3">
    <source>
        <dbReference type="ARBA" id="ARBA00022679"/>
    </source>
</evidence>
<dbReference type="PANTHER" id="PTHR47844:SF1">
    <property type="entry name" value="EXOSTOSIN-LIKE 2"/>
    <property type="match status" value="1"/>
</dbReference>
<evidence type="ECO:0000256" key="9">
    <source>
        <dbReference type="SAM" id="Phobius"/>
    </source>
</evidence>
<protein>
    <recommendedName>
        <fullName evidence="12">Glycosyltransferase family 2</fullName>
    </recommendedName>
</protein>
<dbReference type="AlphaFoldDB" id="A0A8H4SQ38"/>
<keyword evidence="4 9" id="KW-0812">Transmembrane</keyword>
<evidence type="ECO:0000256" key="6">
    <source>
        <dbReference type="ARBA" id="ARBA00023136"/>
    </source>
</evidence>
<dbReference type="EMBL" id="JABFAI010000516">
    <property type="protein sequence ID" value="KAF4943657.1"/>
    <property type="molecule type" value="Genomic_DNA"/>
</dbReference>
<keyword evidence="6 9" id="KW-0472">Membrane</keyword>
<sequence>MSQTVAPQIDESLDPVHTDSILDDPGSCPSRLQLLTHSPPDPHQGPMSPLPSVAIDAIEDHDVRRGPSSIGQVLLNTMTWAATGHETCALFNPPIRAAAAAIHGPSNPLKSSNPSLPTGPGPNACVCFGTSSVSDSLSPQHSHLGRSTTIDSRLRDTKSCFEITYKSLLALAISNLYPRCVLPINSRVSQEHFFASRDQQHLPPPINPIGFRHFNSFSMSEYETQSNGRSSHLPGFAGLLALPTPSFNFWYSTTFWLYLFVGLWVHRYLRLLVHCVSHWTYKSKPIPSKPTFTSKDVTVVIPTIHNAFEELRPSLESILACEPAELILVTTHDKRKDLQRLADSLVFPKVRVLDTPIANKRLQVCEALPKVETPITIMADDDVTWPSTLMPWILAPFEDPQIGGVGTCQRVRREHDGSWSTKAWNWLGAAYIERRNFEISATHNIDGGTSCMSGRTGAYRSEILSSHDFLHGFKNEKWRKWILNADDDNFVTRWLVSHQWKTWIQYDKECEIETTLENSTKFLYQCSRWARSNWRSNWTSMVTERYIWTQQLWCTYALHFATFTSLAFVVDPLLLASCWWGTADWDIQNRRCAFWTQFIFMFAFTKVVKLMGLFIRNPSDIMFLPVSVIFGYFHGLIKLYALITLNMTSWGSRADGDANDEQRLAPAPQPSIVLKTPPGKGSLIRYNARQKGRQPQAQQVAWEKSDYAAYDSSTSYVPIRVHTPMAMTPNNTKLHANETSINPQCWVI</sequence>
<evidence type="ECO:0000256" key="4">
    <source>
        <dbReference type="ARBA" id="ARBA00022692"/>
    </source>
</evidence>
<keyword evidence="3" id="KW-0808">Transferase</keyword>
<dbReference type="InterPro" id="IPR029044">
    <property type="entry name" value="Nucleotide-diphossugar_trans"/>
</dbReference>
<proteinExistence type="predicted"/>
<dbReference type="OrthoDB" id="3828420at2759"/>
<evidence type="ECO:0000256" key="2">
    <source>
        <dbReference type="ARBA" id="ARBA00022676"/>
    </source>
</evidence>
<feature type="transmembrane region" description="Helical" evidence="9">
    <location>
        <begin position="592"/>
        <end position="615"/>
    </location>
</feature>
<evidence type="ECO:0008006" key="12">
    <source>
        <dbReference type="Google" id="ProtNLM"/>
    </source>
</evidence>
<comment type="subcellular location">
    <subcellularLocation>
        <location evidence="1">Membrane</location>
    </subcellularLocation>
</comment>
<feature type="transmembrane region" description="Helical" evidence="9">
    <location>
        <begin position="621"/>
        <end position="643"/>
    </location>
</feature>
<dbReference type="GO" id="GO:0016757">
    <property type="term" value="F:glycosyltransferase activity"/>
    <property type="evidence" value="ECO:0007669"/>
    <property type="project" value="UniProtKB-KW"/>
</dbReference>
<gene>
    <name evidence="10" type="ORF">FGADI_13268</name>
</gene>
<dbReference type="PANTHER" id="PTHR47844">
    <property type="entry name" value="SYNTHASE CPS1, PUTATIVE (AFU_ORTHOLOGUE AFUA_7G02500)-RELATED"/>
    <property type="match status" value="1"/>
</dbReference>
<evidence type="ECO:0000256" key="1">
    <source>
        <dbReference type="ARBA" id="ARBA00004370"/>
    </source>
</evidence>
<evidence type="ECO:0000313" key="10">
    <source>
        <dbReference type="EMBL" id="KAF4943657.1"/>
    </source>
</evidence>
<keyword evidence="7" id="KW-0325">Glycoprotein</keyword>
<name>A0A8H4SQ38_9HYPO</name>
<reference evidence="10" key="1">
    <citation type="journal article" date="2020" name="BMC Genomics">
        <title>Correction to: Identification and distribution of gene clusters required for synthesis of sphingolipid metabolism inhibitors in diverse species of the filamentous fungus Fusarium.</title>
        <authorList>
            <person name="Kim H.S."/>
            <person name="Lohmar J.M."/>
            <person name="Busman M."/>
            <person name="Brown D.W."/>
            <person name="Naumann T.A."/>
            <person name="Divon H.H."/>
            <person name="Lysoe E."/>
            <person name="Uhlig S."/>
            <person name="Proctor R.H."/>
        </authorList>
    </citation>
    <scope>NUCLEOTIDE SEQUENCE</scope>
    <source>
        <strain evidence="10">NRRL 45417</strain>
    </source>
</reference>
<dbReference type="InterPro" id="IPR052427">
    <property type="entry name" value="Glycosyltrans_GT2/GT47"/>
</dbReference>
<feature type="transmembrane region" description="Helical" evidence="9">
    <location>
        <begin position="556"/>
        <end position="580"/>
    </location>
</feature>
<dbReference type="Pfam" id="PF13641">
    <property type="entry name" value="Glyco_tranf_2_3"/>
    <property type="match status" value="1"/>
</dbReference>
<evidence type="ECO:0000313" key="11">
    <source>
        <dbReference type="Proteomes" id="UP000604273"/>
    </source>
</evidence>
<dbReference type="GO" id="GO:0016020">
    <property type="term" value="C:membrane"/>
    <property type="evidence" value="ECO:0007669"/>
    <property type="project" value="UniProtKB-SubCell"/>
</dbReference>
<evidence type="ECO:0000256" key="7">
    <source>
        <dbReference type="ARBA" id="ARBA00023180"/>
    </source>
</evidence>
<keyword evidence="5 9" id="KW-1133">Transmembrane helix</keyword>
<keyword evidence="11" id="KW-1185">Reference proteome</keyword>
<organism evidence="10 11">
    <name type="scientific">Fusarium gaditjirri</name>
    <dbReference type="NCBI Taxonomy" id="282569"/>
    <lineage>
        <taxon>Eukaryota</taxon>
        <taxon>Fungi</taxon>
        <taxon>Dikarya</taxon>
        <taxon>Ascomycota</taxon>
        <taxon>Pezizomycotina</taxon>
        <taxon>Sordariomycetes</taxon>
        <taxon>Hypocreomycetidae</taxon>
        <taxon>Hypocreales</taxon>
        <taxon>Nectriaceae</taxon>
        <taxon>Fusarium</taxon>
        <taxon>Fusarium nisikadoi species complex</taxon>
    </lineage>
</organism>
<comment type="caution">
    <text evidence="10">The sequence shown here is derived from an EMBL/GenBank/DDBJ whole genome shotgun (WGS) entry which is preliminary data.</text>
</comment>
<dbReference type="CDD" id="cd06434">
    <property type="entry name" value="GT2_HAS"/>
    <property type="match status" value="1"/>
</dbReference>
<dbReference type="Proteomes" id="UP000604273">
    <property type="component" value="Unassembled WGS sequence"/>
</dbReference>
<dbReference type="Gene3D" id="3.90.550.10">
    <property type="entry name" value="Spore Coat Polysaccharide Biosynthesis Protein SpsA, Chain A"/>
    <property type="match status" value="1"/>
</dbReference>
<feature type="region of interest" description="Disordered" evidence="8">
    <location>
        <begin position="1"/>
        <end position="48"/>
    </location>
</feature>
<keyword evidence="2" id="KW-0328">Glycosyltransferase</keyword>
<evidence type="ECO:0000256" key="8">
    <source>
        <dbReference type="SAM" id="MobiDB-lite"/>
    </source>
</evidence>
<dbReference type="SUPFAM" id="SSF53448">
    <property type="entry name" value="Nucleotide-diphospho-sugar transferases"/>
    <property type="match status" value="1"/>
</dbReference>